<evidence type="ECO:0000256" key="1">
    <source>
        <dbReference type="SAM" id="Phobius"/>
    </source>
</evidence>
<keyword evidence="1" id="KW-0812">Transmembrane</keyword>
<accession>A0A6A5KQL7</accession>
<dbReference type="OrthoDB" id="5402816at2759"/>
<keyword evidence="3" id="KW-1185">Reference proteome</keyword>
<keyword evidence="1" id="KW-1133">Transmembrane helix</keyword>
<dbReference type="AlphaFoldDB" id="A0A6A5KQL7"/>
<evidence type="ECO:0000313" key="3">
    <source>
        <dbReference type="Proteomes" id="UP000800040"/>
    </source>
</evidence>
<proteinExistence type="predicted"/>
<protein>
    <submittedName>
        <fullName evidence="2">Uncharacterized protein</fullName>
    </submittedName>
</protein>
<feature type="transmembrane region" description="Helical" evidence="1">
    <location>
        <begin position="31"/>
        <end position="51"/>
    </location>
</feature>
<name>A0A6A5KQL7_9PLEO</name>
<dbReference type="Proteomes" id="UP000800040">
    <property type="component" value="Unassembled WGS sequence"/>
</dbReference>
<keyword evidence="1" id="KW-0472">Membrane</keyword>
<evidence type="ECO:0000313" key="2">
    <source>
        <dbReference type="EMBL" id="KAF1838322.1"/>
    </source>
</evidence>
<reference evidence="2" key="1">
    <citation type="submission" date="2020-01" db="EMBL/GenBank/DDBJ databases">
        <authorList>
            <consortium name="DOE Joint Genome Institute"/>
            <person name="Haridas S."/>
            <person name="Albert R."/>
            <person name="Binder M."/>
            <person name="Bloem J."/>
            <person name="Labutti K."/>
            <person name="Salamov A."/>
            <person name="Andreopoulos B."/>
            <person name="Baker S.E."/>
            <person name="Barry K."/>
            <person name="Bills G."/>
            <person name="Bluhm B.H."/>
            <person name="Cannon C."/>
            <person name="Castanera R."/>
            <person name="Culley D.E."/>
            <person name="Daum C."/>
            <person name="Ezra D."/>
            <person name="Gonzalez J.B."/>
            <person name="Henrissat B."/>
            <person name="Kuo A."/>
            <person name="Liang C."/>
            <person name="Lipzen A."/>
            <person name="Lutzoni F."/>
            <person name="Magnuson J."/>
            <person name="Mondo S."/>
            <person name="Nolan M."/>
            <person name="Ohm R."/>
            <person name="Pangilinan J."/>
            <person name="Park H.-J."/>
            <person name="Ramirez L."/>
            <person name="Alfaro M."/>
            <person name="Sun H."/>
            <person name="Tritt A."/>
            <person name="Yoshinaga Y."/>
            <person name="Zwiers L.-H."/>
            <person name="Turgeon B.G."/>
            <person name="Goodwin S.B."/>
            <person name="Spatafora J.W."/>
            <person name="Crous P.W."/>
            <person name="Grigoriev I.V."/>
        </authorList>
    </citation>
    <scope>NUCLEOTIDE SEQUENCE</scope>
    <source>
        <strain evidence="2">P77</strain>
    </source>
</reference>
<sequence length="63" mass="6892">MAAISMPLAARAEYTLHQLAKRDNWAEREPGVIVVFVIVFLVAVLVIALFINKKRSQAKGVGA</sequence>
<organism evidence="2 3">
    <name type="scientific">Decorospora gaudefroyi</name>
    <dbReference type="NCBI Taxonomy" id="184978"/>
    <lineage>
        <taxon>Eukaryota</taxon>
        <taxon>Fungi</taxon>
        <taxon>Dikarya</taxon>
        <taxon>Ascomycota</taxon>
        <taxon>Pezizomycotina</taxon>
        <taxon>Dothideomycetes</taxon>
        <taxon>Pleosporomycetidae</taxon>
        <taxon>Pleosporales</taxon>
        <taxon>Pleosporineae</taxon>
        <taxon>Pleosporaceae</taxon>
        <taxon>Decorospora</taxon>
    </lineage>
</organism>
<dbReference type="EMBL" id="ML975253">
    <property type="protein sequence ID" value="KAF1838322.1"/>
    <property type="molecule type" value="Genomic_DNA"/>
</dbReference>
<gene>
    <name evidence="2" type="ORF">BDW02DRAFT_594779</name>
</gene>